<dbReference type="InterPro" id="IPR029058">
    <property type="entry name" value="AB_hydrolase_fold"/>
</dbReference>
<dbReference type="Gene3D" id="3.40.50.1820">
    <property type="entry name" value="alpha/beta hydrolase"/>
    <property type="match status" value="1"/>
</dbReference>
<reference evidence="3 4" key="1">
    <citation type="submission" date="2016-07" db="EMBL/GenBank/DDBJ databases">
        <title>Pervasive Adenine N6-methylation of Active Genes in Fungi.</title>
        <authorList>
            <consortium name="DOE Joint Genome Institute"/>
            <person name="Mondo S.J."/>
            <person name="Dannebaum R.O."/>
            <person name="Kuo R.C."/>
            <person name="Labutti K."/>
            <person name="Haridas S."/>
            <person name="Kuo A."/>
            <person name="Salamov A."/>
            <person name="Ahrendt S.R."/>
            <person name="Lipzen A."/>
            <person name="Sullivan W."/>
            <person name="Andreopoulos W.B."/>
            <person name="Clum A."/>
            <person name="Lindquist E."/>
            <person name="Daum C."/>
            <person name="Ramamoorthy G.K."/>
            <person name="Gryganskyi A."/>
            <person name="Culley D."/>
            <person name="Magnuson J.K."/>
            <person name="James T.Y."/>
            <person name="O'Malley M.A."/>
            <person name="Stajich J.E."/>
            <person name="Spatafora J.W."/>
            <person name="Visel A."/>
            <person name="Grigoriev I.V."/>
        </authorList>
    </citation>
    <scope>NUCLEOTIDE SEQUENCE [LARGE SCALE GENOMIC DNA]</scope>
    <source>
        <strain evidence="3 4">NRRL 3116</strain>
    </source>
</reference>
<dbReference type="Pfam" id="PF07859">
    <property type="entry name" value="Abhydrolase_3"/>
    <property type="match status" value="1"/>
</dbReference>
<dbReference type="GO" id="GO:0016787">
    <property type="term" value="F:hydrolase activity"/>
    <property type="evidence" value="ECO:0007669"/>
    <property type="project" value="InterPro"/>
</dbReference>
<protein>
    <recommendedName>
        <fullName evidence="2">Alpha/beta hydrolase fold-3 domain-containing protein</fullName>
    </recommendedName>
</protein>
<dbReference type="GeneID" id="33561583"/>
<feature type="domain" description="Alpha/beta hydrolase fold-3" evidence="2">
    <location>
        <begin position="29"/>
        <end position="97"/>
    </location>
</feature>
<dbReference type="SUPFAM" id="SSF53474">
    <property type="entry name" value="alpha/beta-Hydrolases"/>
    <property type="match status" value="1"/>
</dbReference>
<gene>
    <name evidence="3" type="ORF">BCR41DRAFT_176625</name>
</gene>
<dbReference type="EMBL" id="MCFF01000049">
    <property type="protein sequence ID" value="ORZ05727.1"/>
    <property type="molecule type" value="Genomic_DNA"/>
</dbReference>
<dbReference type="OrthoDB" id="408631at2759"/>
<comment type="caution">
    <text evidence="3">The sequence shown here is derived from an EMBL/GenBank/DDBJ whole genome shotgun (WGS) entry which is preliminary data.</text>
</comment>
<dbReference type="AlphaFoldDB" id="A0A1Y2GAT8"/>
<keyword evidence="4" id="KW-1185">Reference proteome</keyword>
<evidence type="ECO:0000259" key="2">
    <source>
        <dbReference type="Pfam" id="PF07859"/>
    </source>
</evidence>
<dbReference type="InterPro" id="IPR013094">
    <property type="entry name" value="AB_hydrolase_3"/>
</dbReference>
<evidence type="ECO:0000313" key="3">
    <source>
        <dbReference type="EMBL" id="ORZ05727.1"/>
    </source>
</evidence>
<dbReference type="Proteomes" id="UP000193648">
    <property type="component" value="Unassembled WGS sequence"/>
</dbReference>
<feature type="region of interest" description="Disordered" evidence="1">
    <location>
        <begin position="126"/>
        <end position="156"/>
    </location>
</feature>
<name>A0A1Y2GAT8_9FUNG</name>
<dbReference type="InParanoid" id="A0A1Y2GAT8"/>
<organism evidence="3 4">
    <name type="scientific">Lobosporangium transversale</name>
    <dbReference type="NCBI Taxonomy" id="64571"/>
    <lineage>
        <taxon>Eukaryota</taxon>
        <taxon>Fungi</taxon>
        <taxon>Fungi incertae sedis</taxon>
        <taxon>Mucoromycota</taxon>
        <taxon>Mortierellomycotina</taxon>
        <taxon>Mortierellomycetes</taxon>
        <taxon>Mortierellales</taxon>
        <taxon>Mortierellaceae</taxon>
        <taxon>Lobosporangium</taxon>
    </lineage>
</organism>
<evidence type="ECO:0000256" key="1">
    <source>
        <dbReference type="SAM" id="MobiDB-lite"/>
    </source>
</evidence>
<proteinExistence type="predicted"/>
<feature type="compositionally biased region" description="Low complexity" evidence="1">
    <location>
        <begin position="145"/>
        <end position="155"/>
    </location>
</feature>
<evidence type="ECO:0000313" key="4">
    <source>
        <dbReference type="Proteomes" id="UP000193648"/>
    </source>
</evidence>
<feature type="compositionally biased region" description="Basic and acidic residues" evidence="1">
    <location>
        <begin position="126"/>
        <end position="139"/>
    </location>
</feature>
<dbReference type="RefSeq" id="XP_021877214.1">
    <property type="nucleotide sequence ID" value="XM_022019738.1"/>
</dbReference>
<accession>A0A1Y2GAT8</accession>
<sequence>MNYACNYICGDPETCPNPRNALGKARKWEWYSHLAQHPLVSPVHRADLSGLTNTLLQTATHDRQIDDSRLYAHRLGLENPDKLVRIEVYKNMVHVHHVFSVLEFAAVARRNIARFIDRSRHYRDFEEGNEESKGNRAQETETGGSNDNSNSINDSKNAQRAIALQKVERKYVSLGMVNHKSTVDGVEWVALDYPNKEVAKDEGWPMSVLTKSWPPNDTHEE</sequence>